<evidence type="ECO:0000256" key="3">
    <source>
        <dbReference type="ARBA" id="ARBA00022679"/>
    </source>
</evidence>
<dbReference type="PROSITE" id="PS00093">
    <property type="entry name" value="N4_MTASE"/>
    <property type="match status" value="1"/>
</dbReference>
<dbReference type="InterPro" id="IPR029063">
    <property type="entry name" value="SAM-dependent_MTases_sf"/>
</dbReference>
<dbReference type="OrthoDB" id="1273118at2"/>
<reference evidence="10 11" key="1">
    <citation type="submission" date="2017-06" db="EMBL/GenBank/DDBJ databases">
        <title>Raineya orbicola gen. nov., sp. nov. a slightly thermophilic bacterium of the phylum Bacteroidetes and the description of Raineyaceae fam. nov.</title>
        <authorList>
            <person name="Albuquerque L."/>
            <person name="Polonia A.R.M."/>
            <person name="Barroso C."/>
            <person name="Froufe H.J.C."/>
            <person name="Lage O."/>
            <person name="Lobo-Da-Cunha A."/>
            <person name="Egas C."/>
            <person name="Da Costa M.S."/>
        </authorList>
    </citation>
    <scope>NUCLEOTIDE SEQUENCE [LARGE SCALE GENOMIC DNA]</scope>
    <source>
        <strain evidence="10 11">SPSPC-11</strain>
    </source>
</reference>
<sequence>MELNRIYCENCLDTMKRMSDEFVDFIITSPPYDDIRNYNGYQFEFEKIAQELFRVLKKGGVMIWVVADATIEGSETGTSFKQALFFKEQVGFRIHDTMIYYKNNPMPQTGKRYHQHFEYMFAFSKDTPITFNPITEPTKYNGIANMKNRGKNGSLEYKQILRTSEKKVGNVFFYSIGGGISTKDKVAYQHPAIFPEQLVYDQIYTWTNEGDLVYDPFMGSGTTAKVARAMNRRWIGSEISTEYVQIAEKRLENTLNLFNLCNNG</sequence>
<keyword evidence="11" id="KW-1185">Reference proteome</keyword>
<evidence type="ECO:0000313" key="10">
    <source>
        <dbReference type="EMBL" id="PKQ69825.1"/>
    </source>
</evidence>
<dbReference type="Gene3D" id="3.40.50.150">
    <property type="entry name" value="Vaccinia Virus protein VP39"/>
    <property type="match status" value="1"/>
</dbReference>
<evidence type="ECO:0000256" key="2">
    <source>
        <dbReference type="ARBA" id="ARBA00022603"/>
    </source>
</evidence>
<evidence type="ECO:0000259" key="9">
    <source>
        <dbReference type="Pfam" id="PF01555"/>
    </source>
</evidence>
<dbReference type="AlphaFoldDB" id="A0A2N3IHM3"/>
<dbReference type="InterPro" id="IPR002941">
    <property type="entry name" value="DNA_methylase_N4/N6"/>
</dbReference>
<dbReference type="PANTHER" id="PTHR13370">
    <property type="entry name" value="RNA METHYLASE-RELATED"/>
    <property type="match status" value="1"/>
</dbReference>
<dbReference type="Proteomes" id="UP000233387">
    <property type="component" value="Unassembled WGS sequence"/>
</dbReference>
<dbReference type="GO" id="GO:0003677">
    <property type="term" value="F:DNA binding"/>
    <property type="evidence" value="ECO:0007669"/>
    <property type="project" value="UniProtKB-KW"/>
</dbReference>
<dbReference type="PRINTS" id="PR00508">
    <property type="entry name" value="S21N4MTFRASE"/>
</dbReference>
<name>A0A2N3IHM3_9BACT</name>
<dbReference type="SUPFAM" id="SSF53335">
    <property type="entry name" value="S-adenosyl-L-methionine-dependent methyltransferases"/>
    <property type="match status" value="1"/>
</dbReference>
<keyword evidence="5" id="KW-0680">Restriction system</keyword>
<dbReference type="GO" id="GO:0015667">
    <property type="term" value="F:site-specific DNA-methyltransferase (cytosine-N4-specific) activity"/>
    <property type="evidence" value="ECO:0007669"/>
    <property type="project" value="UniProtKB-EC"/>
</dbReference>
<comment type="catalytic activity">
    <reaction evidence="7">
        <text>a 2'-deoxycytidine in DNA + S-adenosyl-L-methionine = an N(4)-methyl-2'-deoxycytidine in DNA + S-adenosyl-L-homocysteine + H(+)</text>
        <dbReference type="Rhea" id="RHEA:16857"/>
        <dbReference type="Rhea" id="RHEA-COMP:11369"/>
        <dbReference type="Rhea" id="RHEA-COMP:13674"/>
        <dbReference type="ChEBI" id="CHEBI:15378"/>
        <dbReference type="ChEBI" id="CHEBI:57856"/>
        <dbReference type="ChEBI" id="CHEBI:59789"/>
        <dbReference type="ChEBI" id="CHEBI:85452"/>
        <dbReference type="ChEBI" id="CHEBI:137933"/>
        <dbReference type="EC" id="2.1.1.113"/>
    </reaction>
</comment>
<gene>
    <name evidence="10" type="ORF">Rain11_1160</name>
</gene>
<dbReference type="GO" id="GO:0032259">
    <property type="term" value="P:methylation"/>
    <property type="evidence" value="ECO:0007669"/>
    <property type="project" value="UniProtKB-KW"/>
</dbReference>
<dbReference type="EC" id="2.1.1.-" evidence="8"/>
<dbReference type="Pfam" id="PF01555">
    <property type="entry name" value="N6_N4_Mtase"/>
    <property type="match status" value="1"/>
</dbReference>
<evidence type="ECO:0000256" key="1">
    <source>
        <dbReference type="ARBA" id="ARBA00010203"/>
    </source>
</evidence>
<dbReference type="GO" id="GO:0009307">
    <property type="term" value="P:DNA restriction-modification system"/>
    <property type="evidence" value="ECO:0007669"/>
    <property type="project" value="UniProtKB-KW"/>
</dbReference>
<protein>
    <recommendedName>
        <fullName evidence="8">Methyltransferase</fullName>
        <ecNumber evidence="8">2.1.1.-</ecNumber>
    </recommendedName>
</protein>
<evidence type="ECO:0000256" key="8">
    <source>
        <dbReference type="RuleBase" id="RU362026"/>
    </source>
</evidence>
<evidence type="ECO:0000256" key="7">
    <source>
        <dbReference type="ARBA" id="ARBA00049120"/>
    </source>
</evidence>
<dbReference type="PANTHER" id="PTHR13370:SF3">
    <property type="entry name" value="TRNA (GUANINE(10)-N2)-METHYLTRANSFERASE HOMOLOG"/>
    <property type="match status" value="1"/>
</dbReference>
<keyword evidence="6" id="KW-0238">DNA-binding</keyword>
<dbReference type="GO" id="GO:0008170">
    <property type="term" value="F:N-methyltransferase activity"/>
    <property type="evidence" value="ECO:0007669"/>
    <property type="project" value="InterPro"/>
</dbReference>
<dbReference type="InterPro" id="IPR017985">
    <property type="entry name" value="MeTrfase_CN4_CS"/>
</dbReference>
<organism evidence="10 11">
    <name type="scientific">Raineya orbicola</name>
    <dbReference type="NCBI Taxonomy" id="2016530"/>
    <lineage>
        <taxon>Bacteria</taxon>
        <taxon>Pseudomonadati</taxon>
        <taxon>Bacteroidota</taxon>
        <taxon>Cytophagia</taxon>
        <taxon>Cytophagales</taxon>
        <taxon>Raineyaceae</taxon>
        <taxon>Raineya</taxon>
    </lineage>
</organism>
<evidence type="ECO:0000256" key="4">
    <source>
        <dbReference type="ARBA" id="ARBA00022691"/>
    </source>
</evidence>
<evidence type="ECO:0000313" key="11">
    <source>
        <dbReference type="Proteomes" id="UP000233387"/>
    </source>
</evidence>
<evidence type="ECO:0000256" key="5">
    <source>
        <dbReference type="ARBA" id="ARBA00022747"/>
    </source>
</evidence>
<evidence type="ECO:0000256" key="6">
    <source>
        <dbReference type="ARBA" id="ARBA00023125"/>
    </source>
</evidence>
<accession>A0A2N3IHM3</accession>
<dbReference type="InterPro" id="IPR001091">
    <property type="entry name" value="RM_Methyltransferase"/>
</dbReference>
<proteinExistence type="inferred from homology"/>
<feature type="domain" description="DNA methylase N-4/N-6" evidence="9">
    <location>
        <begin position="23"/>
        <end position="249"/>
    </location>
</feature>
<comment type="similarity">
    <text evidence="1">Belongs to the N(4)/N(6)-methyltransferase family. N(4) subfamily.</text>
</comment>
<comment type="caution">
    <text evidence="10">The sequence shown here is derived from an EMBL/GenBank/DDBJ whole genome shotgun (WGS) entry which is preliminary data.</text>
</comment>
<dbReference type="EMBL" id="NKXO01000015">
    <property type="protein sequence ID" value="PKQ69825.1"/>
    <property type="molecule type" value="Genomic_DNA"/>
</dbReference>
<keyword evidence="3" id="KW-0808">Transferase</keyword>
<keyword evidence="4" id="KW-0949">S-adenosyl-L-methionine</keyword>
<dbReference type="GO" id="GO:0005737">
    <property type="term" value="C:cytoplasm"/>
    <property type="evidence" value="ECO:0007669"/>
    <property type="project" value="TreeGrafter"/>
</dbReference>
<keyword evidence="2 10" id="KW-0489">Methyltransferase</keyword>